<dbReference type="RefSeq" id="WP_209538762.1">
    <property type="nucleotide sequence ID" value="NZ_CP053381.1"/>
</dbReference>
<feature type="signal peptide" evidence="2">
    <location>
        <begin position="1"/>
        <end position="23"/>
    </location>
</feature>
<evidence type="ECO:0000256" key="2">
    <source>
        <dbReference type="SAM" id="SignalP"/>
    </source>
</evidence>
<feature type="chain" id="PRO_5046523544" evidence="2">
    <location>
        <begin position="24"/>
        <end position="278"/>
    </location>
</feature>
<reference evidence="3 4" key="1">
    <citation type="journal article" date="2021" name="Front. Microbiol.">
        <title>Aerobic Denitrification and Heterotrophic Sulfur Oxidation in the Genus Halomonas Revealed by Six Novel Species Characterizations and Genome-Based Analysis.</title>
        <authorList>
            <person name="Wang L."/>
            <person name="Shao Z."/>
        </authorList>
    </citation>
    <scope>NUCLEOTIDE SEQUENCE [LARGE SCALE GENOMIC DNA]</scope>
    <source>
        <strain evidence="3 4">MCCC 1A11059</strain>
    </source>
</reference>
<accession>A0ABX7W3T5</accession>
<feature type="compositionally biased region" description="Low complexity" evidence="1">
    <location>
        <begin position="258"/>
        <end position="269"/>
    </location>
</feature>
<evidence type="ECO:0000256" key="1">
    <source>
        <dbReference type="SAM" id="MobiDB-lite"/>
    </source>
</evidence>
<keyword evidence="4" id="KW-1185">Reference proteome</keyword>
<dbReference type="InterPro" id="IPR012899">
    <property type="entry name" value="LTXXQ"/>
</dbReference>
<evidence type="ECO:0000313" key="4">
    <source>
        <dbReference type="Proteomes" id="UP000671868"/>
    </source>
</evidence>
<protein>
    <submittedName>
        <fullName evidence="3">Spy/CpxP family protein refolding chaperone</fullName>
    </submittedName>
</protein>
<name>A0ABX7W3T5_9GAMM</name>
<gene>
    <name evidence="3" type="ORF">HNO51_06185</name>
</gene>
<sequence length="278" mass="28207">MKLRGIAASLGLATLIFTGSAGAQGMMGGPGYGGPGMGMGPGMMSGQGYDPGMGMGPGMMGGQGFGPGMGMGPGMMGGQGFGPGMGMGPGMMGGQGFGPGMGMGPGMMGGQGFGPGMGMGPGMMGGQGFGPGMGMGPGMMGGQGFGPGMGMGPGMMGGQGFGPCHGAGPGGMWQFLEPDQREDMSALLERHRDAQTERMNQMMELRESAMAQMQEARPDPDAIQELHSRMAQLQGEMMGDRVRLHNAMQDLLTDEQRQQLQQGMPMQRGKPASPSTTE</sequence>
<dbReference type="Pfam" id="PF07813">
    <property type="entry name" value="LTXXQ"/>
    <property type="match status" value="1"/>
</dbReference>
<dbReference type="CDD" id="cd09916">
    <property type="entry name" value="CpxP_like"/>
    <property type="match status" value="1"/>
</dbReference>
<proteinExistence type="predicted"/>
<keyword evidence="2" id="KW-0732">Signal</keyword>
<dbReference type="EMBL" id="CP053381">
    <property type="protein sequence ID" value="QTP54312.1"/>
    <property type="molecule type" value="Genomic_DNA"/>
</dbReference>
<dbReference type="Gene3D" id="1.20.120.1490">
    <property type="match status" value="1"/>
</dbReference>
<organism evidence="3 4">
    <name type="scientific">Billgrantia sulfidoxydans</name>
    <dbReference type="NCBI Taxonomy" id="2733484"/>
    <lineage>
        <taxon>Bacteria</taxon>
        <taxon>Pseudomonadati</taxon>
        <taxon>Pseudomonadota</taxon>
        <taxon>Gammaproteobacteria</taxon>
        <taxon>Oceanospirillales</taxon>
        <taxon>Halomonadaceae</taxon>
        <taxon>Billgrantia</taxon>
    </lineage>
</organism>
<evidence type="ECO:0000313" key="3">
    <source>
        <dbReference type="EMBL" id="QTP54312.1"/>
    </source>
</evidence>
<feature type="region of interest" description="Disordered" evidence="1">
    <location>
        <begin position="253"/>
        <end position="278"/>
    </location>
</feature>
<dbReference type="Proteomes" id="UP000671868">
    <property type="component" value="Chromosome"/>
</dbReference>